<evidence type="ECO:0000256" key="8">
    <source>
        <dbReference type="ARBA" id="ARBA00022741"/>
    </source>
</evidence>
<dbReference type="Gene3D" id="3.90.550.10">
    <property type="entry name" value="Spore Coat Polysaccharide Biosynthesis Protein SpsA, Chain A"/>
    <property type="match status" value="1"/>
</dbReference>
<accession>A0ABX8UQE5</accession>
<dbReference type="CDD" id="cd02027">
    <property type="entry name" value="APSK"/>
    <property type="match status" value="1"/>
</dbReference>
<dbReference type="Pfam" id="PF01583">
    <property type="entry name" value="APS_kinase"/>
    <property type="match status" value="1"/>
</dbReference>
<keyword evidence="8 14" id="KW-0547">Nucleotide-binding</keyword>
<keyword evidence="17" id="KW-1185">Reference proteome</keyword>
<evidence type="ECO:0000256" key="2">
    <source>
        <dbReference type="ARBA" id="ARBA00002632"/>
    </source>
</evidence>
<evidence type="ECO:0000256" key="3">
    <source>
        <dbReference type="ARBA" id="ARBA00004806"/>
    </source>
</evidence>
<keyword evidence="10 14" id="KW-0067">ATP-binding</keyword>
<dbReference type="InterPro" id="IPR029044">
    <property type="entry name" value="Nucleotide-diphossugar_trans"/>
</dbReference>
<evidence type="ECO:0000256" key="5">
    <source>
        <dbReference type="ARBA" id="ARBA00012121"/>
    </source>
</evidence>
<evidence type="ECO:0000256" key="6">
    <source>
        <dbReference type="ARBA" id="ARBA00018163"/>
    </source>
</evidence>
<dbReference type="NCBIfam" id="TIGR00455">
    <property type="entry name" value="apsK"/>
    <property type="match status" value="1"/>
</dbReference>
<dbReference type="NCBIfam" id="NF003013">
    <property type="entry name" value="PRK03846.1"/>
    <property type="match status" value="1"/>
</dbReference>
<feature type="active site" description="Phosphoserine intermediate" evidence="14">
    <location>
        <position position="124"/>
    </location>
</feature>
<dbReference type="Gene3D" id="3.40.50.300">
    <property type="entry name" value="P-loop containing nucleotide triphosphate hydrolases"/>
    <property type="match status" value="1"/>
</dbReference>
<sequence length="627" mass="67310">MVQGSNDDIPRVGGSKALNDVDVRWQQLEVTGAARAALLGNAPCVLWFTGLSGAGKSTIANLVEKQLHALGKPTYLLDGDNVRHGLNRDLGFTDADRVENVRRVAEVARLMADAGLIVLVSLISPFRAERRMARELMKPGEFIEIFVDTPLDVAEARDPKGLYKKARRGELKNFTAIDSPYEVPEKPEIRVETAHCDPATSASQVLAALQQAWGNDSAQATRAVEKGGVPGEYAGSPIVAAAMAAKQAAASPAVGNPATGEATASAVTGINAAAGNVGALIVAAAAEAAAKTAASEYADSPIVAAAMAAKKAAASNNAASNTNNPQPAALKLPTRTIFSFVVDAEPRFAHEGYHLARSLIQHSCNQPADINVQFTREVDVPTRDLFRELGCTLHDIERFGDGRSCNKIAQLANLHRFDFDHVVLLDTDMIAVADIRPFLGEQALVAKVVDIAEPPLPVLQDVARAAGMRNLPPVGTADIEYVATFSGHCNAGFLGIPKAIAEIVDGSWRRWAQWLIEHNESLERSGTLHRIDQVSMWLAIVMDRIPYRAAPSNVNYYVHTDSEHRYVDANAGIALIRYDEAKLDALGKLEPQAQHNALERRAIEAANQQIGEGVDHAAFRNLRVAQS</sequence>
<comment type="catalytic activity">
    <reaction evidence="1 14">
        <text>adenosine 5'-phosphosulfate + ATP = 3'-phosphoadenylyl sulfate + ADP + H(+)</text>
        <dbReference type="Rhea" id="RHEA:24152"/>
        <dbReference type="ChEBI" id="CHEBI:15378"/>
        <dbReference type="ChEBI" id="CHEBI:30616"/>
        <dbReference type="ChEBI" id="CHEBI:58243"/>
        <dbReference type="ChEBI" id="CHEBI:58339"/>
        <dbReference type="ChEBI" id="CHEBI:456216"/>
        <dbReference type="EC" id="2.7.1.25"/>
    </reaction>
</comment>
<dbReference type="HAMAP" id="MF_00065">
    <property type="entry name" value="Adenylyl_sulf_kinase"/>
    <property type="match status" value="1"/>
</dbReference>
<keyword evidence="7 14" id="KW-0808">Transferase</keyword>
<evidence type="ECO:0000256" key="4">
    <source>
        <dbReference type="ARBA" id="ARBA00007008"/>
    </source>
</evidence>
<organism evidence="16 17">
    <name type="scientific">Paraburkholderia edwinii</name>
    <dbReference type="NCBI Taxonomy" id="2861782"/>
    <lineage>
        <taxon>Bacteria</taxon>
        <taxon>Pseudomonadati</taxon>
        <taxon>Pseudomonadota</taxon>
        <taxon>Betaproteobacteria</taxon>
        <taxon>Burkholderiales</taxon>
        <taxon>Burkholderiaceae</taxon>
        <taxon>Paraburkholderia</taxon>
    </lineage>
</organism>
<evidence type="ECO:0000256" key="1">
    <source>
        <dbReference type="ARBA" id="ARBA00001823"/>
    </source>
</evidence>
<dbReference type="SUPFAM" id="SSF52540">
    <property type="entry name" value="P-loop containing nucleoside triphosphate hydrolases"/>
    <property type="match status" value="1"/>
</dbReference>
<comment type="pathway">
    <text evidence="3 14">Sulfur metabolism; hydrogen sulfide biosynthesis; sulfite from sulfate: step 2/3.</text>
</comment>
<evidence type="ECO:0000256" key="11">
    <source>
        <dbReference type="ARBA" id="ARBA00029724"/>
    </source>
</evidence>
<dbReference type="Proteomes" id="UP000826462">
    <property type="component" value="Chromosome 1"/>
</dbReference>
<comment type="function">
    <text evidence="2 14">Catalyzes the synthesis of activated sulfate.</text>
</comment>
<feature type="binding site" evidence="14">
    <location>
        <begin position="50"/>
        <end position="57"/>
    </location>
    <ligand>
        <name>ATP</name>
        <dbReference type="ChEBI" id="CHEBI:30616"/>
    </ligand>
</feature>
<dbReference type="InterPro" id="IPR059117">
    <property type="entry name" value="APS_kinase_dom"/>
</dbReference>
<dbReference type="InterPro" id="IPR027417">
    <property type="entry name" value="P-loop_NTPase"/>
</dbReference>
<dbReference type="InterPro" id="IPR002891">
    <property type="entry name" value="APS"/>
</dbReference>
<feature type="domain" description="APS kinase" evidence="15">
    <location>
        <begin position="43"/>
        <end position="191"/>
    </location>
</feature>
<name>A0ABX8UQE5_9BURK</name>
<evidence type="ECO:0000313" key="17">
    <source>
        <dbReference type="Proteomes" id="UP000826462"/>
    </source>
</evidence>
<gene>
    <name evidence="14 16" type="primary">cysC</name>
    <name evidence="16" type="ORF">KZJ38_01925</name>
</gene>
<keyword evidence="14" id="KW-0597">Phosphoprotein</keyword>
<dbReference type="SUPFAM" id="SSF53448">
    <property type="entry name" value="Nucleotide-diphospho-sugar transferases"/>
    <property type="match status" value="1"/>
</dbReference>
<dbReference type="GO" id="GO:0004020">
    <property type="term" value="F:adenylylsulfate kinase activity"/>
    <property type="evidence" value="ECO:0007669"/>
    <property type="project" value="UniProtKB-EC"/>
</dbReference>
<evidence type="ECO:0000256" key="12">
    <source>
        <dbReference type="ARBA" id="ARBA00031393"/>
    </source>
</evidence>
<evidence type="ECO:0000259" key="15">
    <source>
        <dbReference type="Pfam" id="PF01583"/>
    </source>
</evidence>
<dbReference type="EMBL" id="CP080095">
    <property type="protein sequence ID" value="QYD69175.1"/>
    <property type="molecule type" value="Genomic_DNA"/>
</dbReference>
<evidence type="ECO:0000313" key="16">
    <source>
        <dbReference type="EMBL" id="QYD69175.1"/>
    </source>
</evidence>
<dbReference type="PANTHER" id="PTHR11055:SF63">
    <property type="entry name" value="ADENYLYL-SULFATE KINASE 1, CHLOROPLASTIC"/>
    <property type="match status" value="1"/>
</dbReference>
<dbReference type="PANTHER" id="PTHR11055">
    <property type="entry name" value="BIFUNCTIONAL 3'-PHOSPHOADENOSINE 5'-PHOSPHOSULFATE SYNTHASE"/>
    <property type="match status" value="1"/>
</dbReference>
<evidence type="ECO:0000256" key="14">
    <source>
        <dbReference type="HAMAP-Rule" id="MF_00065"/>
    </source>
</evidence>
<evidence type="ECO:0000256" key="7">
    <source>
        <dbReference type="ARBA" id="ARBA00022679"/>
    </source>
</evidence>
<proteinExistence type="inferred from homology"/>
<evidence type="ECO:0000256" key="13">
    <source>
        <dbReference type="ARBA" id="ARBA00031464"/>
    </source>
</evidence>
<keyword evidence="9 14" id="KW-0418">Kinase</keyword>
<evidence type="ECO:0000256" key="9">
    <source>
        <dbReference type="ARBA" id="ARBA00022777"/>
    </source>
</evidence>
<dbReference type="EC" id="2.7.1.25" evidence="5 14"/>
<protein>
    <recommendedName>
        <fullName evidence="6 14">Adenylyl-sulfate kinase</fullName>
        <ecNumber evidence="5 14">2.7.1.25</ecNumber>
    </recommendedName>
    <alternativeName>
        <fullName evidence="12 14">APS kinase</fullName>
    </alternativeName>
    <alternativeName>
        <fullName evidence="13 14">ATP adenosine-5'-phosphosulfate 3'-phosphotransferase</fullName>
    </alternativeName>
    <alternativeName>
        <fullName evidence="11 14">Adenosine-5'-phosphosulfate kinase</fullName>
    </alternativeName>
</protein>
<comment type="similarity">
    <text evidence="4 14">Belongs to the APS kinase family.</text>
</comment>
<evidence type="ECO:0000256" key="10">
    <source>
        <dbReference type="ARBA" id="ARBA00022840"/>
    </source>
</evidence>
<reference evidence="16 17" key="1">
    <citation type="submission" date="2021-07" db="EMBL/GenBank/DDBJ databases">
        <title>Paraburkholderia edwinii protects Aspergillus sp. from phenazines by acting as a toxin sponge.</title>
        <authorList>
            <person name="Dahlstrom K.M."/>
            <person name="Newman D.K."/>
        </authorList>
    </citation>
    <scope>NUCLEOTIDE SEQUENCE [LARGE SCALE GENOMIC DNA]</scope>
    <source>
        <strain evidence="16 17">Pe01</strain>
    </source>
</reference>